<dbReference type="PRINTS" id="PR00368">
    <property type="entry name" value="FADPNR"/>
</dbReference>
<dbReference type="SUPFAM" id="SSF51905">
    <property type="entry name" value="FAD/NAD(P)-binding domain"/>
    <property type="match status" value="1"/>
</dbReference>
<feature type="domain" description="SoxA A3" evidence="3">
    <location>
        <begin position="403"/>
        <end position="474"/>
    </location>
</feature>
<evidence type="ECO:0000259" key="2">
    <source>
        <dbReference type="Pfam" id="PF07992"/>
    </source>
</evidence>
<reference evidence="4" key="1">
    <citation type="submission" date="2022-11" db="EMBL/GenBank/DDBJ databases">
        <title>Pseudomonas triclosanedens sp. nov., a triclosan degrader isolated from activated sludge.</title>
        <authorList>
            <person name="Yin Y."/>
            <person name="Lu Z."/>
        </authorList>
    </citation>
    <scope>NUCLEOTIDE SEQUENCE</scope>
    <source>
        <strain evidence="4">ZM23</strain>
    </source>
</reference>
<evidence type="ECO:0000256" key="1">
    <source>
        <dbReference type="ARBA" id="ARBA00023002"/>
    </source>
</evidence>
<keyword evidence="1" id="KW-0560">Oxidoreductase</keyword>
<proteinExistence type="predicted"/>
<dbReference type="InterPro" id="IPR041117">
    <property type="entry name" value="SoxA_A3"/>
</dbReference>
<evidence type="ECO:0000313" key="5">
    <source>
        <dbReference type="Proteomes" id="UP001163624"/>
    </source>
</evidence>
<feature type="domain" description="FAD/NAD(P)-binding" evidence="2">
    <location>
        <begin position="7"/>
        <end position="328"/>
    </location>
</feature>
<dbReference type="Gene3D" id="1.10.10.1100">
    <property type="entry name" value="BFD-like [2Fe-2S]-binding domain"/>
    <property type="match status" value="1"/>
</dbReference>
<name>A0ABY7A6I5_9PSED</name>
<dbReference type="EMBL" id="CP113432">
    <property type="protein sequence ID" value="WAI51738.1"/>
    <property type="molecule type" value="Genomic_DNA"/>
</dbReference>
<organism evidence="4 5">
    <name type="scientific">Pseudomonas triclosanedens</name>
    <dbReference type="NCBI Taxonomy" id="2961893"/>
    <lineage>
        <taxon>Bacteria</taxon>
        <taxon>Pseudomonadati</taxon>
        <taxon>Pseudomonadota</taxon>
        <taxon>Gammaproteobacteria</taxon>
        <taxon>Pseudomonadales</taxon>
        <taxon>Pseudomonadaceae</taxon>
        <taxon>Pseudomonas</taxon>
    </lineage>
</organism>
<sequence>MATDVEQLVIVGAGTAGCSAALAAIRAGLKVMLIDEHPQGSSAMSLDAPYFYGARLAPVLSDEGTVADRVLGSNDALMECLEAGVEVLVNTCVWGVFIPGPNSQHLGGRQLGLADNEKSWIVGFDNLILATGARDLVLSFPGWHLPGVLGAMGAANLLGKYQALGGERMLVLGSGNTALRLAAQALDSGVTIAGIVEPATEVQGDSALRQQLEEQGVAFFTGQTLVRALGVNEVSGAQLKSLGDGSEQSIPCDTICMAFGLVPNIELGAVAGCAHEFDTARSGWVPSLDEQMQTSVPGIFVIGDASGVSEAALVDEQVAVRQAQVAVAEIARREGLQAVDVPRTLSEPASASKPVYPPELWLQSLVAAGGMDVMVCQCEEVSRRELLEVRAPRYVCDGASSPANAVRTLVADGRASQDMLKRMTRVGMGHCQGRRCREHSAMLVANAAQLSLSSVTPGSYRVPVRPLPLTIMRAHDEPASIREHWPTWLHPVEGEVTGTH</sequence>
<dbReference type="Gene3D" id="3.50.50.60">
    <property type="entry name" value="FAD/NAD(P)-binding domain"/>
    <property type="match status" value="2"/>
</dbReference>
<dbReference type="InterPro" id="IPR041854">
    <property type="entry name" value="BFD-like_2Fe2S-bd_dom_sf"/>
</dbReference>
<dbReference type="PANTHER" id="PTHR42949">
    <property type="entry name" value="ANAEROBIC GLYCEROL-3-PHOSPHATE DEHYDROGENASE SUBUNIT B"/>
    <property type="match status" value="1"/>
</dbReference>
<dbReference type="Pfam" id="PF07992">
    <property type="entry name" value="Pyr_redox_2"/>
    <property type="match status" value="1"/>
</dbReference>
<keyword evidence="5" id="KW-1185">Reference proteome</keyword>
<dbReference type="RefSeq" id="WP_254472182.1">
    <property type="nucleotide sequence ID" value="NZ_CP113432.1"/>
</dbReference>
<dbReference type="Proteomes" id="UP001163624">
    <property type="component" value="Chromosome"/>
</dbReference>
<dbReference type="PANTHER" id="PTHR42949:SF3">
    <property type="entry name" value="ANAEROBIC GLYCEROL-3-PHOSPHATE DEHYDROGENASE SUBUNIT B"/>
    <property type="match status" value="1"/>
</dbReference>
<evidence type="ECO:0000313" key="4">
    <source>
        <dbReference type="EMBL" id="WAI51738.1"/>
    </source>
</evidence>
<protein>
    <submittedName>
        <fullName evidence="4">FAD-dependent oxidoreductase</fullName>
    </submittedName>
</protein>
<evidence type="ECO:0000259" key="3">
    <source>
        <dbReference type="Pfam" id="PF17806"/>
    </source>
</evidence>
<dbReference type="InterPro" id="IPR036188">
    <property type="entry name" value="FAD/NAD-bd_sf"/>
</dbReference>
<dbReference type="InterPro" id="IPR051691">
    <property type="entry name" value="Metab_Enz_Cyan_OpOx_G3PDH"/>
</dbReference>
<gene>
    <name evidence="4" type="ORF">OU419_10965</name>
</gene>
<dbReference type="InterPro" id="IPR023753">
    <property type="entry name" value="FAD/NAD-binding_dom"/>
</dbReference>
<dbReference type="Pfam" id="PF17806">
    <property type="entry name" value="SO_alpha_A3"/>
    <property type="match status" value="1"/>
</dbReference>
<accession>A0ABY7A6I5</accession>
<dbReference type="PRINTS" id="PR00411">
    <property type="entry name" value="PNDRDTASEI"/>
</dbReference>